<comment type="caution">
    <text evidence="2">The sequence shown here is derived from an EMBL/GenBank/DDBJ whole genome shotgun (WGS) entry which is preliminary data.</text>
</comment>
<organism evidence="2 3">
    <name type="scientific">Anaeroplasma bactoclasticum</name>
    <dbReference type="NCBI Taxonomy" id="2088"/>
    <lineage>
        <taxon>Bacteria</taxon>
        <taxon>Bacillati</taxon>
        <taxon>Mycoplasmatota</taxon>
        <taxon>Mollicutes</taxon>
        <taxon>Anaeroplasmatales</taxon>
        <taxon>Anaeroplasmataceae</taxon>
        <taxon>Anaeroplasma</taxon>
    </lineage>
</organism>
<dbReference type="RefSeq" id="WP_119016838.1">
    <property type="nucleotide sequence ID" value="NZ_QXEV01000029.1"/>
</dbReference>
<reference evidence="2 3" key="1">
    <citation type="submission" date="2018-08" db="EMBL/GenBank/DDBJ databases">
        <title>Genomic Encyclopedia of Archaeal and Bacterial Type Strains, Phase II (KMG-II): from individual species to whole genera.</title>
        <authorList>
            <person name="Goeker M."/>
        </authorList>
    </citation>
    <scope>NUCLEOTIDE SEQUENCE [LARGE SCALE GENOMIC DNA]</scope>
    <source>
        <strain evidence="2 3">ATCC 27112</strain>
    </source>
</reference>
<keyword evidence="3" id="KW-1185">Reference proteome</keyword>
<accession>A0A397QTL4</accession>
<dbReference type="AlphaFoldDB" id="A0A397QTL4"/>
<keyword evidence="1" id="KW-0812">Transmembrane</keyword>
<dbReference type="Proteomes" id="UP000266506">
    <property type="component" value="Unassembled WGS sequence"/>
</dbReference>
<evidence type="ECO:0000313" key="3">
    <source>
        <dbReference type="Proteomes" id="UP000266506"/>
    </source>
</evidence>
<feature type="transmembrane region" description="Helical" evidence="1">
    <location>
        <begin position="12"/>
        <end position="34"/>
    </location>
</feature>
<name>A0A397QTL4_9MOLU</name>
<dbReference type="EMBL" id="QXEV01000029">
    <property type="protein sequence ID" value="RIA64930.1"/>
    <property type="molecule type" value="Genomic_DNA"/>
</dbReference>
<feature type="transmembrane region" description="Helical" evidence="1">
    <location>
        <begin position="79"/>
        <end position="97"/>
    </location>
</feature>
<evidence type="ECO:0000313" key="2">
    <source>
        <dbReference type="EMBL" id="RIA64930.1"/>
    </source>
</evidence>
<keyword evidence="1" id="KW-1133">Transmembrane helix</keyword>
<sequence>MPSTREKQIYKIIMITSGIIALGVAGYLAVAMFMGAKNYFTAHFAIPIVLVCVGVIALCMPQATRSRFGSDAKDNVMKIVAVLLILFAILTLVLSYFDFFQF</sequence>
<proteinExistence type="predicted"/>
<protein>
    <submittedName>
        <fullName evidence="2">Uncharacterized protein</fullName>
    </submittedName>
</protein>
<evidence type="ECO:0000256" key="1">
    <source>
        <dbReference type="SAM" id="Phobius"/>
    </source>
</evidence>
<feature type="transmembrane region" description="Helical" evidence="1">
    <location>
        <begin position="40"/>
        <end position="59"/>
    </location>
</feature>
<dbReference type="InParanoid" id="A0A397QTL4"/>
<gene>
    <name evidence="2" type="ORF">EI71_01761</name>
</gene>
<keyword evidence="1" id="KW-0472">Membrane</keyword>